<accession>X1VZ05</accession>
<comment type="caution">
    <text evidence="1">The sequence shown here is derived from an EMBL/GenBank/DDBJ whole genome shotgun (WGS) entry which is preliminary data.</text>
</comment>
<evidence type="ECO:0000313" key="1">
    <source>
        <dbReference type="EMBL" id="GAJ17745.1"/>
    </source>
</evidence>
<dbReference type="AlphaFoldDB" id="X1VZ05"/>
<organism evidence="1">
    <name type="scientific">marine sediment metagenome</name>
    <dbReference type="NCBI Taxonomy" id="412755"/>
    <lineage>
        <taxon>unclassified sequences</taxon>
        <taxon>metagenomes</taxon>
        <taxon>ecological metagenomes</taxon>
    </lineage>
</organism>
<sequence length="31" mass="3351">SSAWYDRKYDAIVDAGAYGRNNDTNGKGVVS</sequence>
<name>X1VZ05_9ZZZZ</name>
<protein>
    <submittedName>
        <fullName evidence="1">Uncharacterized protein</fullName>
    </submittedName>
</protein>
<dbReference type="EMBL" id="BARW01041741">
    <property type="protein sequence ID" value="GAJ17745.1"/>
    <property type="molecule type" value="Genomic_DNA"/>
</dbReference>
<feature type="non-terminal residue" evidence="1">
    <location>
        <position position="1"/>
    </location>
</feature>
<reference evidence="1" key="1">
    <citation type="journal article" date="2014" name="Front. Microbiol.">
        <title>High frequency of phylogenetically diverse reductive dehalogenase-homologous genes in deep subseafloor sedimentary metagenomes.</title>
        <authorList>
            <person name="Kawai M."/>
            <person name="Futagami T."/>
            <person name="Toyoda A."/>
            <person name="Takaki Y."/>
            <person name="Nishi S."/>
            <person name="Hori S."/>
            <person name="Arai W."/>
            <person name="Tsubouchi T."/>
            <person name="Morono Y."/>
            <person name="Uchiyama I."/>
            <person name="Ito T."/>
            <person name="Fujiyama A."/>
            <person name="Inagaki F."/>
            <person name="Takami H."/>
        </authorList>
    </citation>
    <scope>NUCLEOTIDE SEQUENCE</scope>
    <source>
        <strain evidence="1">Expedition CK06-06</strain>
    </source>
</reference>
<gene>
    <name evidence="1" type="ORF">S12H4_62311</name>
</gene>
<proteinExistence type="predicted"/>